<dbReference type="GO" id="GO:0071816">
    <property type="term" value="P:tail-anchored membrane protein insertion into ER membrane"/>
    <property type="evidence" value="ECO:0007669"/>
    <property type="project" value="InterPro"/>
</dbReference>
<dbReference type="EMBL" id="MU004240">
    <property type="protein sequence ID" value="KAF2665423.1"/>
    <property type="molecule type" value="Genomic_DNA"/>
</dbReference>
<evidence type="ECO:0000256" key="6">
    <source>
        <dbReference type="ARBA" id="ARBA00022989"/>
    </source>
</evidence>
<dbReference type="OrthoDB" id="69461at2759"/>
<feature type="topological domain" description="Cytoplasmic" evidence="8">
    <location>
        <begin position="174"/>
        <end position="207"/>
    </location>
</feature>
<evidence type="ECO:0000313" key="10">
    <source>
        <dbReference type="EMBL" id="KAF2665423.1"/>
    </source>
</evidence>
<keyword evidence="11" id="KW-1185">Reference proteome</keyword>
<evidence type="ECO:0000256" key="1">
    <source>
        <dbReference type="ARBA" id="ARBA00004477"/>
    </source>
</evidence>
<dbReference type="Pfam" id="PF04420">
    <property type="entry name" value="CHD5"/>
    <property type="match status" value="1"/>
</dbReference>
<dbReference type="Proteomes" id="UP000799302">
    <property type="component" value="Unassembled WGS sequence"/>
</dbReference>
<dbReference type="GO" id="GO:0043495">
    <property type="term" value="F:protein-membrane adaptor activity"/>
    <property type="evidence" value="ECO:0007669"/>
    <property type="project" value="TreeGrafter"/>
</dbReference>
<keyword evidence="7 8" id="KW-0472">Membrane</keyword>
<reference evidence="10" key="1">
    <citation type="journal article" date="2020" name="Stud. Mycol.">
        <title>101 Dothideomycetes genomes: a test case for predicting lifestyles and emergence of pathogens.</title>
        <authorList>
            <person name="Haridas S."/>
            <person name="Albert R."/>
            <person name="Binder M."/>
            <person name="Bloem J."/>
            <person name="Labutti K."/>
            <person name="Salamov A."/>
            <person name="Andreopoulos B."/>
            <person name="Baker S."/>
            <person name="Barry K."/>
            <person name="Bills G."/>
            <person name="Bluhm B."/>
            <person name="Cannon C."/>
            <person name="Castanera R."/>
            <person name="Culley D."/>
            <person name="Daum C."/>
            <person name="Ezra D."/>
            <person name="Gonzalez J."/>
            <person name="Henrissat B."/>
            <person name="Kuo A."/>
            <person name="Liang C."/>
            <person name="Lipzen A."/>
            <person name="Lutzoni F."/>
            <person name="Magnuson J."/>
            <person name="Mondo S."/>
            <person name="Nolan M."/>
            <person name="Ohm R."/>
            <person name="Pangilinan J."/>
            <person name="Park H.-J."/>
            <person name="Ramirez L."/>
            <person name="Alfaro M."/>
            <person name="Sun H."/>
            <person name="Tritt A."/>
            <person name="Yoshinaga Y."/>
            <person name="Zwiers L.-H."/>
            <person name="Turgeon B."/>
            <person name="Goodwin S."/>
            <person name="Spatafora J."/>
            <person name="Crous P."/>
            <person name="Grigoriev I."/>
        </authorList>
    </citation>
    <scope>NUCLEOTIDE SEQUENCE</scope>
    <source>
        <strain evidence="10">CBS 115976</strain>
    </source>
</reference>
<feature type="topological domain" description="Lumenal" evidence="8">
    <location>
        <begin position="1"/>
        <end position="4"/>
    </location>
</feature>
<evidence type="ECO:0000256" key="3">
    <source>
        <dbReference type="ARBA" id="ARBA00022448"/>
    </source>
</evidence>
<evidence type="ECO:0000256" key="2">
    <source>
        <dbReference type="ARBA" id="ARBA00010799"/>
    </source>
</evidence>
<keyword evidence="6 8" id="KW-1133">Transmembrane helix</keyword>
<dbReference type="InterPro" id="IPR027538">
    <property type="entry name" value="Get1_fungi"/>
</dbReference>
<evidence type="ECO:0000313" key="11">
    <source>
        <dbReference type="Proteomes" id="UP000799302"/>
    </source>
</evidence>
<gene>
    <name evidence="8" type="primary">GET1</name>
    <name evidence="10" type="ORF">BT63DRAFT_442824</name>
</gene>
<keyword evidence="9" id="KW-0732">Signal</keyword>
<dbReference type="Gene3D" id="1.10.287.660">
    <property type="entry name" value="Helix hairpin bin"/>
    <property type="match status" value="1"/>
</dbReference>
<comment type="caution">
    <text evidence="8">Lacks conserved residue(s) required for the propagation of feature annotation.</text>
</comment>
<evidence type="ECO:0000256" key="5">
    <source>
        <dbReference type="ARBA" id="ARBA00022824"/>
    </source>
</evidence>
<feature type="chain" id="PRO_5025368477" evidence="9">
    <location>
        <begin position="17"/>
        <end position="207"/>
    </location>
</feature>
<name>A0A6A6U2C3_9PEZI</name>
<dbReference type="HAMAP" id="MF_03113">
    <property type="entry name" value="Get1"/>
    <property type="match status" value="1"/>
</dbReference>
<dbReference type="AlphaFoldDB" id="A0A6A6U2C3"/>
<evidence type="ECO:0000256" key="4">
    <source>
        <dbReference type="ARBA" id="ARBA00022692"/>
    </source>
</evidence>
<dbReference type="InterPro" id="IPR029012">
    <property type="entry name" value="Helix_hairpin_bin_sf"/>
</dbReference>
<comment type="subcellular location">
    <subcellularLocation>
        <location evidence="1">Endoplasmic reticulum membrane</location>
        <topology evidence="1">Multi-pass membrane protein</topology>
    </subcellularLocation>
</comment>
<keyword evidence="3 8" id="KW-0813">Transport</keyword>
<evidence type="ECO:0000256" key="9">
    <source>
        <dbReference type="SAM" id="SignalP"/>
    </source>
</evidence>
<comment type="similarity">
    <text evidence="2 8">Belongs to the WRB/GET1 family.</text>
</comment>
<proteinExistence type="inferred from homology"/>
<dbReference type="PANTHER" id="PTHR42650">
    <property type="entry name" value="TAIL-ANCHORED PROTEIN INSERTION RECEPTOR WRB"/>
    <property type="match status" value="1"/>
</dbReference>
<dbReference type="PANTHER" id="PTHR42650:SF1">
    <property type="entry name" value="GUIDED ENTRY OF TAIL-ANCHORED PROTEINS FACTOR 1"/>
    <property type="match status" value="1"/>
</dbReference>
<dbReference type="GO" id="GO:0043529">
    <property type="term" value="C:GET complex"/>
    <property type="evidence" value="ECO:0007669"/>
    <property type="project" value="InterPro"/>
</dbReference>
<evidence type="ECO:0000256" key="8">
    <source>
        <dbReference type="HAMAP-Rule" id="MF_03113"/>
    </source>
</evidence>
<organism evidence="10 11">
    <name type="scientific">Microthyrium microscopicum</name>
    <dbReference type="NCBI Taxonomy" id="703497"/>
    <lineage>
        <taxon>Eukaryota</taxon>
        <taxon>Fungi</taxon>
        <taxon>Dikarya</taxon>
        <taxon>Ascomycota</taxon>
        <taxon>Pezizomycotina</taxon>
        <taxon>Dothideomycetes</taxon>
        <taxon>Dothideomycetes incertae sedis</taxon>
        <taxon>Microthyriales</taxon>
        <taxon>Microthyriaceae</taxon>
        <taxon>Microthyrium</taxon>
    </lineage>
</organism>
<sequence length="207" mass="23762">MASPLILVFLFQLFQAIITAVGKHTLNEACWFFWSFLPFVPKATASKEEIRVRQDLMRLKKELTATSAQDDFAKWAKIRRQHDKLEEQYKQFASSQTTLKETFNSRLNYARMIALGGLRLYIQWNFTRQPMYWLPKGWIPWYGEWVLSFPYAPRGSVSVQAWQFACGAVLSMIAEALKALSALLFTKGARNTPEPAMKQPASGVKAE</sequence>
<accession>A0A6A6U2C3</accession>
<keyword evidence="5 8" id="KW-0256">Endoplasmic reticulum</keyword>
<protein>
    <submittedName>
        <fullName evidence="10">Chd5 domain-containing protein</fullName>
    </submittedName>
</protein>
<dbReference type="GO" id="GO:0005789">
    <property type="term" value="C:endoplasmic reticulum membrane"/>
    <property type="evidence" value="ECO:0007669"/>
    <property type="project" value="UniProtKB-SubCell"/>
</dbReference>
<feature type="signal peptide" evidence="9">
    <location>
        <begin position="1"/>
        <end position="16"/>
    </location>
</feature>
<keyword evidence="4 8" id="KW-0812">Transmembrane</keyword>
<dbReference type="InterPro" id="IPR028945">
    <property type="entry name" value="Get1"/>
</dbReference>
<evidence type="ECO:0000256" key="7">
    <source>
        <dbReference type="ARBA" id="ARBA00023136"/>
    </source>
</evidence>